<evidence type="ECO:0000256" key="3">
    <source>
        <dbReference type="ARBA" id="ARBA00022833"/>
    </source>
</evidence>
<comment type="caution">
    <text evidence="6">The sequence shown here is derived from an EMBL/GenBank/DDBJ whole genome shotgun (WGS) entry which is preliminary data.</text>
</comment>
<feature type="domain" description="MYND-type" evidence="5">
    <location>
        <begin position="617"/>
        <end position="654"/>
    </location>
</feature>
<dbReference type="GO" id="GO:0008270">
    <property type="term" value="F:zinc ion binding"/>
    <property type="evidence" value="ECO:0007669"/>
    <property type="project" value="UniProtKB-KW"/>
</dbReference>
<keyword evidence="3" id="KW-0862">Zinc</keyword>
<keyword evidence="7" id="KW-1185">Reference proteome</keyword>
<accession>A0AAW1PTH3</accession>
<evidence type="ECO:0000256" key="4">
    <source>
        <dbReference type="PROSITE-ProRule" id="PRU00134"/>
    </source>
</evidence>
<reference evidence="6 7" key="1">
    <citation type="journal article" date="2024" name="Nat. Commun.">
        <title>Phylogenomics reveals the evolutionary origins of lichenization in chlorophyte algae.</title>
        <authorList>
            <person name="Puginier C."/>
            <person name="Libourel C."/>
            <person name="Otte J."/>
            <person name="Skaloud P."/>
            <person name="Haon M."/>
            <person name="Grisel S."/>
            <person name="Petersen M."/>
            <person name="Berrin J.G."/>
            <person name="Delaux P.M."/>
            <person name="Dal Grande F."/>
            <person name="Keller J."/>
        </authorList>
    </citation>
    <scope>NUCLEOTIDE SEQUENCE [LARGE SCALE GENOMIC DNA]</scope>
    <source>
        <strain evidence="6 7">SAG 2036</strain>
    </source>
</reference>
<dbReference type="EMBL" id="JALJOQ010000009">
    <property type="protein sequence ID" value="KAK9812117.1"/>
    <property type="molecule type" value="Genomic_DNA"/>
</dbReference>
<gene>
    <name evidence="6" type="ORF">WJX73_008385</name>
</gene>
<dbReference type="PROSITE" id="PS50865">
    <property type="entry name" value="ZF_MYND_2"/>
    <property type="match status" value="2"/>
</dbReference>
<keyword evidence="1" id="KW-0479">Metal-binding</keyword>
<proteinExistence type="predicted"/>
<organism evidence="6 7">
    <name type="scientific">Symbiochloris irregularis</name>
    <dbReference type="NCBI Taxonomy" id="706552"/>
    <lineage>
        <taxon>Eukaryota</taxon>
        <taxon>Viridiplantae</taxon>
        <taxon>Chlorophyta</taxon>
        <taxon>core chlorophytes</taxon>
        <taxon>Trebouxiophyceae</taxon>
        <taxon>Trebouxiales</taxon>
        <taxon>Trebouxiaceae</taxon>
        <taxon>Symbiochloris</taxon>
    </lineage>
</organism>
<evidence type="ECO:0000259" key="5">
    <source>
        <dbReference type="PROSITE" id="PS50865"/>
    </source>
</evidence>
<dbReference type="SUPFAM" id="SSF144232">
    <property type="entry name" value="HIT/MYND zinc finger-like"/>
    <property type="match status" value="2"/>
</dbReference>
<dbReference type="Pfam" id="PF01753">
    <property type="entry name" value="zf-MYND"/>
    <property type="match status" value="2"/>
</dbReference>
<evidence type="ECO:0000256" key="1">
    <source>
        <dbReference type="ARBA" id="ARBA00022723"/>
    </source>
</evidence>
<dbReference type="Gene3D" id="6.10.140.2220">
    <property type="match status" value="2"/>
</dbReference>
<sequence length="654" mass="74610">MPRKKRSKEVGRRPPDWPVSEDDLVRLLFDWRVDVRDTIQLSFTALKCLFERTIAKVQGLSSHTCNLALSDLPRLDAEPREGARNFNAACSLGELLARPLPIAEYDTSLQHRAMLGWLLRSWEEDAHPGLHYHTEDCTMGVLVMIKSLRLSHKAELLLEVQFMCLDGGCSKEWMEAANVAMKSGKAPCRHVLPLSVLLLREPASSSCSRCQGVKYCSRTCQTAHWPQHKARCKELRTLLQKPLESRAVMGRLGWGFRDVGDGPSLDVPIRPGFLDMASMLCPDGEWGLSDALQPFLASLPEEQPPLQRWYLPDVYGGERFRSKVAVICSTKQLQERQLAIQICDPRGCFEIWILRNQPAYRPLMNLLAQLPFKTYDQQEWESTSWMWTKRISESTLRIYLDDRRDTGNVGALRSLLDRAMQRLQLLPPDVRDWNPSKCLRRRSKPDYSVNFSLLPGLAEPELLANDLPIGKRDTYLQYRVLLDSLMDHWAGELDSCSGMYLHAEGHNHCVLVIIQGIRYSDVDVPWLEVQYIARSNDEAEFDVAAEAQRRPDKIYEAVEQPLVVHLLKEILEANAARLSPAYKQRCRRQWGIGNEPYQVSGIGPAAVLTPEQSESLQARCANEECQEPASAFCSRCESTRYCSRTCQVEHWPQH</sequence>
<name>A0AAW1PTH3_9CHLO</name>
<dbReference type="AlphaFoldDB" id="A0AAW1PTH3"/>
<dbReference type="GO" id="GO:0000981">
    <property type="term" value="F:DNA-binding transcription factor activity, RNA polymerase II-specific"/>
    <property type="evidence" value="ECO:0007669"/>
    <property type="project" value="TreeGrafter"/>
</dbReference>
<evidence type="ECO:0000313" key="6">
    <source>
        <dbReference type="EMBL" id="KAK9812117.1"/>
    </source>
</evidence>
<feature type="domain" description="MYND-type" evidence="5">
    <location>
        <begin position="188"/>
        <end position="232"/>
    </location>
</feature>
<dbReference type="GO" id="GO:0005634">
    <property type="term" value="C:nucleus"/>
    <property type="evidence" value="ECO:0007669"/>
    <property type="project" value="TreeGrafter"/>
</dbReference>
<evidence type="ECO:0000256" key="2">
    <source>
        <dbReference type="ARBA" id="ARBA00022771"/>
    </source>
</evidence>
<dbReference type="InterPro" id="IPR024119">
    <property type="entry name" value="TF_DEAF-1"/>
</dbReference>
<dbReference type="Proteomes" id="UP001465755">
    <property type="component" value="Unassembled WGS sequence"/>
</dbReference>
<keyword evidence="2 4" id="KW-0863">Zinc-finger</keyword>
<dbReference type="PANTHER" id="PTHR10237:SF14">
    <property type="entry name" value="MYND-TYPE DOMAIN-CONTAINING PROTEIN"/>
    <property type="match status" value="1"/>
</dbReference>
<dbReference type="PANTHER" id="PTHR10237">
    <property type="entry name" value="DEFORMED EPIDERMAL AUTOREGULATORY FACTOR 1 HOMOLOG SUPPRESSIN"/>
    <property type="match status" value="1"/>
</dbReference>
<dbReference type="InterPro" id="IPR002893">
    <property type="entry name" value="Znf_MYND"/>
</dbReference>
<evidence type="ECO:0000313" key="7">
    <source>
        <dbReference type="Proteomes" id="UP001465755"/>
    </source>
</evidence>
<protein>
    <recommendedName>
        <fullName evidence="5">MYND-type domain-containing protein</fullName>
    </recommendedName>
</protein>